<dbReference type="Proteomes" id="UP001596398">
    <property type="component" value="Unassembled WGS sequence"/>
</dbReference>
<keyword evidence="3" id="KW-1185">Reference proteome</keyword>
<feature type="domain" description="DNA topoisomerase type IA zn finger" evidence="1">
    <location>
        <begin position="175"/>
        <end position="204"/>
    </location>
</feature>
<keyword evidence="2" id="KW-0238">DNA-binding</keyword>
<protein>
    <submittedName>
        <fullName evidence="2">Topoisomerase DNA-binding C4 zinc finger domain-containing protein</fullName>
    </submittedName>
</protein>
<feature type="domain" description="DNA topoisomerase type IA zn finger" evidence="1">
    <location>
        <begin position="98"/>
        <end position="112"/>
    </location>
</feature>
<dbReference type="Pfam" id="PF01396">
    <property type="entry name" value="Zn_ribbon_Top1"/>
    <property type="match status" value="2"/>
</dbReference>
<sequence>MSHARLIAGDCTATFDGDRARETRGRVVCLRKPDDTVLLHDAAGYRPVAWLTRPDASVVAGDPPTLDARDGDDRLRVLFHETSVDVRVPVSAAGDPAGACPDCDGALVARSGTLACTDCDREYVLPAGAEVLDERCDCGLPRVVAVRGDRFEVCADRSCESLDDAVRERFDRAFDCPDCGDDLRVVRAGGLLLGCDAYPDCEAAFALPAAEHDGTCACGLPTFGGACLDRECDG</sequence>
<reference evidence="2 3" key="1">
    <citation type="journal article" date="2019" name="Int. J. Syst. Evol. Microbiol.">
        <title>The Global Catalogue of Microorganisms (GCM) 10K type strain sequencing project: providing services to taxonomists for standard genome sequencing and annotation.</title>
        <authorList>
            <consortium name="The Broad Institute Genomics Platform"/>
            <consortium name="The Broad Institute Genome Sequencing Center for Infectious Disease"/>
            <person name="Wu L."/>
            <person name="Ma J."/>
        </authorList>
    </citation>
    <scope>NUCLEOTIDE SEQUENCE [LARGE SCALE GENOMIC DNA]</scope>
    <source>
        <strain evidence="2 3">DT85</strain>
    </source>
</reference>
<dbReference type="Gene3D" id="2.70.180.20">
    <property type="match status" value="1"/>
</dbReference>
<comment type="caution">
    <text evidence="2">The sequence shown here is derived from an EMBL/GenBank/DDBJ whole genome shotgun (WGS) entry which is preliminary data.</text>
</comment>
<evidence type="ECO:0000313" key="3">
    <source>
        <dbReference type="Proteomes" id="UP001596398"/>
    </source>
</evidence>
<dbReference type="InterPro" id="IPR049173">
    <property type="entry name" value="NucS_N_sf"/>
</dbReference>
<dbReference type="InterPro" id="IPR013498">
    <property type="entry name" value="Topo_IA_Znf"/>
</dbReference>
<organism evidence="2 3">
    <name type="scientific">Halosegnis marinus</name>
    <dbReference type="NCBI Taxonomy" id="3034023"/>
    <lineage>
        <taxon>Archaea</taxon>
        <taxon>Methanobacteriati</taxon>
        <taxon>Methanobacteriota</taxon>
        <taxon>Stenosarchaea group</taxon>
        <taxon>Halobacteria</taxon>
        <taxon>Halobacteriales</taxon>
        <taxon>Natronomonadaceae</taxon>
        <taxon>Halosegnis</taxon>
    </lineage>
</organism>
<dbReference type="GeneID" id="79266658"/>
<dbReference type="GO" id="GO:0003677">
    <property type="term" value="F:DNA binding"/>
    <property type="evidence" value="ECO:0007669"/>
    <property type="project" value="UniProtKB-KW"/>
</dbReference>
<accession>A0ABD5ZP52</accession>
<dbReference type="EMBL" id="JBHTAP010000001">
    <property type="protein sequence ID" value="MFC7234984.1"/>
    <property type="molecule type" value="Genomic_DNA"/>
</dbReference>
<dbReference type="AlphaFoldDB" id="A0ABD5ZP52"/>
<evidence type="ECO:0000259" key="1">
    <source>
        <dbReference type="Pfam" id="PF01396"/>
    </source>
</evidence>
<evidence type="ECO:0000313" key="2">
    <source>
        <dbReference type="EMBL" id="MFC7234984.1"/>
    </source>
</evidence>
<dbReference type="RefSeq" id="WP_276236005.1">
    <property type="nucleotide sequence ID" value="NZ_CP119802.1"/>
</dbReference>
<name>A0ABD5ZP52_9EURY</name>
<proteinExistence type="predicted"/>
<gene>
    <name evidence="2" type="ORF">ACFQJ4_06575</name>
</gene>